<evidence type="ECO:0000256" key="15">
    <source>
        <dbReference type="ARBA" id="ARBA00023209"/>
    </source>
</evidence>
<evidence type="ECO:0000256" key="9">
    <source>
        <dbReference type="ARBA" id="ARBA00022519"/>
    </source>
</evidence>
<dbReference type="PIRSF" id="PIRSF000851">
    <property type="entry name" value="PcS"/>
    <property type="match status" value="1"/>
</dbReference>
<comment type="cofactor">
    <cofactor evidence="2 20">
        <name>Mn(2+)</name>
        <dbReference type="ChEBI" id="CHEBI:29035"/>
    </cofactor>
</comment>
<keyword evidence="13 20" id="KW-0443">Lipid metabolism</keyword>
<evidence type="ECO:0000256" key="20">
    <source>
        <dbReference type="PIRNR" id="PIRNR000851"/>
    </source>
</evidence>
<evidence type="ECO:0000256" key="1">
    <source>
        <dbReference type="ARBA" id="ARBA00000958"/>
    </source>
</evidence>
<keyword evidence="8 20" id="KW-0444">Lipid biosynthesis</keyword>
<evidence type="ECO:0000313" key="23">
    <source>
        <dbReference type="Proteomes" id="UP000503222"/>
    </source>
</evidence>
<dbReference type="EMBL" id="CP049869">
    <property type="protein sequence ID" value="QIK77868.1"/>
    <property type="molecule type" value="Genomic_DNA"/>
</dbReference>
<keyword evidence="17 20" id="KW-1208">Phospholipid metabolism</keyword>
<dbReference type="GO" id="GO:0050520">
    <property type="term" value="F:phosphatidylcholine synthase activity"/>
    <property type="evidence" value="ECO:0007669"/>
    <property type="project" value="UniProtKB-EC"/>
</dbReference>
<evidence type="ECO:0000256" key="8">
    <source>
        <dbReference type="ARBA" id="ARBA00022516"/>
    </source>
</evidence>
<evidence type="ECO:0000256" key="3">
    <source>
        <dbReference type="ARBA" id="ARBA00004429"/>
    </source>
</evidence>
<evidence type="ECO:0000313" key="22">
    <source>
        <dbReference type="EMBL" id="QIK77868.1"/>
    </source>
</evidence>
<evidence type="ECO:0000256" key="16">
    <source>
        <dbReference type="ARBA" id="ARBA00023211"/>
    </source>
</evidence>
<evidence type="ECO:0000256" key="17">
    <source>
        <dbReference type="ARBA" id="ARBA00023264"/>
    </source>
</evidence>
<proteinExistence type="inferred from homology"/>
<dbReference type="KEGG" id="spii:G7077_02015"/>
<feature type="transmembrane region" description="Helical" evidence="21">
    <location>
        <begin position="87"/>
        <end position="105"/>
    </location>
</feature>
<keyword evidence="16 20" id="KW-0464">Manganese</keyword>
<evidence type="ECO:0000256" key="19">
    <source>
        <dbReference type="ARBA" id="ARBA00037468"/>
    </source>
</evidence>
<feature type="transmembrane region" description="Helical" evidence="21">
    <location>
        <begin position="190"/>
        <end position="210"/>
    </location>
</feature>
<keyword evidence="12 21" id="KW-1133">Transmembrane helix</keyword>
<keyword evidence="10 20" id="KW-0808">Transferase</keyword>
<dbReference type="GO" id="GO:0005886">
    <property type="term" value="C:plasma membrane"/>
    <property type="evidence" value="ECO:0007669"/>
    <property type="project" value="UniProtKB-SubCell"/>
</dbReference>
<dbReference type="AlphaFoldDB" id="A0A6G7YMA1"/>
<gene>
    <name evidence="22" type="ORF">G7077_02015</name>
</gene>
<evidence type="ECO:0000256" key="4">
    <source>
        <dbReference type="ARBA" id="ARBA00010441"/>
    </source>
</evidence>
<sequence>MPPDTPFSASTPATAAQRALAWSVHLFSASGAILALLALLAVEQKQWSLALLWLLVALVVDGVDGSFARLARVKERAGRVDGDTLDLVIDFLTYVFVPTLFLWHAGMFPDGWALWLSAAILLSSLYLFARTDMKTEDGYFRGFPSLWNLVVFYLFVLGAGHTAVALTVLLCAVLTFAPIHFVHPFRVRQFGIWLPLLAILWTATTALLLIPNLTDGVRSIAASASIAAAVILLALGLLRTFGLVGSARA</sequence>
<comment type="similarity">
    <text evidence="4 20">Belongs to the CDP-alcohol phosphatidyltransferase class-I family.</text>
</comment>
<dbReference type="InterPro" id="IPR043130">
    <property type="entry name" value="CDP-OH_PTrfase_TM_dom"/>
</dbReference>
<dbReference type="InterPro" id="IPR026027">
    <property type="entry name" value="PcS"/>
</dbReference>
<dbReference type="EC" id="2.7.8.24" evidence="5 20"/>
<accession>A0A6G7YMA1</accession>
<keyword evidence="7 20" id="KW-1003">Cell membrane</keyword>
<organism evidence="22 23">
    <name type="scientific">Sphingomonas piscis</name>
    <dbReference type="NCBI Taxonomy" id="2714943"/>
    <lineage>
        <taxon>Bacteria</taxon>
        <taxon>Pseudomonadati</taxon>
        <taxon>Pseudomonadota</taxon>
        <taxon>Alphaproteobacteria</taxon>
        <taxon>Sphingomonadales</taxon>
        <taxon>Sphingomonadaceae</taxon>
        <taxon>Sphingomonas</taxon>
    </lineage>
</organism>
<evidence type="ECO:0000256" key="12">
    <source>
        <dbReference type="ARBA" id="ARBA00022989"/>
    </source>
</evidence>
<feature type="transmembrane region" description="Helical" evidence="21">
    <location>
        <begin position="149"/>
        <end position="178"/>
    </location>
</feature>
<comment type="function">
    <text evidence="19 20">Condenses choline with CDP-diglyceride to produce phosphatidylcholine and CMP.</text>
</comment>
<protein>
    <recommendedName>
        <fullName evidence="6 20">Phosphatidylcholine synthase</fullName>
        <shortName evidence="20">PC synthase</shortName>
        <shortName evidence="20">PCS</shortName>
        <ecNumber evidence="5 20">2.7.8.24</ecNumber>
    </recommendedName>
    <alternativeName>
        <fullName evidence="18 20">CDP-diglyceride-choline O-phosphatidyltransferase</fullName>
    </alternativeName>
</protein>
<feature type="transmembrane region" description="Helical" evidence="21">
    <location>
        <begin position="216"/>
        <end position="238"/>
    </location>
</feature>
<evidence type="ECO:0000256" key="14">
    <source>
        <dbReference type="ARBA" id="ARBA00023136"/>
    </source>
</evidence>
<dbReference type="Gene3D" id="1.20.120.1760">
    <property type="match status" value="1"/>
</dbReference>
<dbReference type="Proteomes" id="UP000503222">
    <property type="component" value="Chromosome"/>
</dbReference>
<evidence type="ECO:0000256" key="5">
    <source>
        <dbReference type="ARBA" id="ARBA00013195"/>
    </source>
</evidence>
<evidence type="ECO:0000256" key="18">
    <source>
        <dbReference type="ARBA" id="ARBA00033321"/>
    </source>
</evidence>
<keyword evidence="14 20" id="KW-0472">Membrane</keyword>
<evidence type="ECO:0000256" key="10">
    <source>
        <dbReference type="ARBA" id="ARBA00022679"/>
    </source>
</evidence>
<keyword evidence="23" id="KW-1185">Reference proteome</keyword>
<feature type="transmembrane region" description="Helical" evidence="21">
    <location>
        <begin position="20"/>
        <end position="42"/>
    </location>
</feature>
<dbReference type="GO" id="GO:0008654">
    <property type="term" value="P:phospholipid biosynthetic process"/>
    <property type="evidence" value="ECO:0007669"/>
    <property type="project" value="UniProtKB-KW"/>
</dbReference>
<keyword evidence="11 21" id="KW-0812">Transmembrane</keyword>
<name>A0A6G7YMA1_9SPHN</name>
<evidence type="ECO:0000256" key="21">
    <source>
        <dbReference type="SAM" id="Phobius"/>
    </source>
</evidence>
<reference evidence="22 23" key="1">
    <citation type="submission" date="2020-03" db="EMBL/GenBank/DDBJ databases">
        <title>Sphingomonas sp. nov., isolated from fish.</title>
        <authorList>
            <person name="Hyun D.-W."/>
            <person name="Bae J.-W."/>
        </authorList>
    </citation>
    <scope>NUCLEOTIDE SEQUENCE [LARGE SCALE GENOMIC DNA]</scope>
    <source>
        <strain evidence="22 23">HDW15B</strain>
    </source>
</reference>
<comment type="catalytic activity">
    <reaction evidence="1 20">
        <text>a CDP-1,2-diacyl-sn-glycerol + choline = a 1,2-diacyl-sn-glycero-3-phosphocholine + CMP + H(+)</text>
        <dbReference type="Rhea" id="RHEA:14597"/>
        <dbReference type="ChEBI" id="CHEBI:15354"/>
        <dbReference type="ChEBI" id="CHEBI:15378"/>
        <dbReference type="ChEBI" id="CHEBI:57643"/>
        <dbReference type="ChEBI" id="CHEBI:58332"/>
        <dbReference type="ChEBI" id="CHEBI:60377"/>
        <dbReference type="EC" id="2.7.8.24"/>
    </reaction>
</comment>
<feature type="transmembrane region" description="Helical" evidence="21">
    <location>
        <begin position="112"/>
        <end position="129"/>
    </location>
</feature>
<evidence type="ECO:0000256" key="11">
    <source>
        <dbReference type="ARBA" id="ARBA00022692"/>
    </source>
</evidence>
<comment type="subcellular location">
    <subcellularLocation>
        <location evidence="3 20">Cell inner membrane</location>
        <topology evidence="3 20">Multi-pass membrane protein</topology>
    </subcellularLocation>
</comment>
<evidence type="ECO:0000256" key="7">
    <source>
        <dbReference type="ARBA" id="ARBA00022475"/>
    </source>
</evidence>
<evidence type="ECO:0000256" key="6">
    <source>
        <dbReference type="ARBA" id="ARBA00015623"/>
    </source>
</evidence>
<keyword evidence="15 20" id="KW-0594">Phospholipid biosynthesis</keyword>
<evidence type="ECO:0000256" key="2">
    <source>
        <dbReference type="ARBA" id="ARBA00001936"/>
    </source>
</evidence>
<feature type="transmembrane region" description="Helical" evidence="21">
    <location>
        <begin position="49"/>
        <end position="67"/>
    </location>
</feature>
<dbReference type="Pfam" id="PF01066">
    <property type="entry name" value="CDP-OH_P_transf"/>
    <property type="match status" value="1"/>
</dbReference>
<dbReference type="RefSeq" id="WP_166410263.1">
    <property type="nucleotide sequence ID" value="NZ_CP049869.1"/>
</dbReference>
<keyword evidence="9 20" id="KW-0997">Cell inner membrane</keyword>
<dbReference type="InterPro" id="IPR000462">
    <property type="entry name" value="CDP-OH_P_trans"/>
</dbReference>
<evidence type="ECO:0000256" key="13">
    <source>
        <dbReference type="ARBA" id="ARBA00023098"/>
    </source>
</evidence>